<feature type="compositionally biased region" description="Acidic residues" evidence="8">
    <location>
        <begin position="402"/>
        <end position="412"/>
    </location>
</feature>
<evidence type="ECO:0000256" key="3">
    <source>
        <dbReference type="ARBA" id="ARBA00023163"/>
    </source>
</evidence>
<keyword evidence="4 6" id="KW-0539">Nucleus</keyword>
<comment type="function">
    <text evidence="5">Binds preferentially DNA with A/T-rich content.</text>
</comment>
<dbReference type="PANTHER" id="PTHR46691">
    <property type="entry name" value="HIGH MOBILITY GROUP B PROTEIN 9"/>
    <property type="match status" value="1"/>
</dbReference>
<keyword evidence="12" id="KW-1185">Reference proteome</keyword>
<dbReference type="EMBL" id="JAKOGI010001567">
    <property type="protein sequence ID" value="KAJ8424969.1"/>
    <property type="molecule type" value="Genomic_DNA"/>
</dbReference>
<feature type="region of interest" description="Disordered" evidence="8">
    <location>
        <begin position="453"/>
        <end position="483"/>
    </location>
</feature>
<evidence type="ECO:0000256" key="6">
    <source>
        <dbReference type="PROSITE-ProRule" id="PRU00267"/>
    </source>
</evidence>
<dbReference type="InterPro" id="IPR036910">
    <property type="entry name" value="HMG_box_dom_sf"/>
</dbReference>
<evidence type="ECO:0000256" key="7">
    <source>
        <dbReference type="SAM" id="Coils"/>
    </source>
</evidence>
<dbReference type="InterPro" id="IPR045303">
    <property type="entry name" value="ARID_HMGB9-like"/>
</dbReference>
<protein>
    <recommendedName>
        <fullName evidence="13">High mobility group B protein 15</fullName>
    </recommendedName>
</protein>
<dbReference type="Pfam" id="PF01388">
    <property type="entry name" value="ARID"/>
    <property type="match status" value="1"/>
</dbReference>
<name>A0A9Q1JJ51_9CARY</name>
<dbReference type="SMART" id="SM00501">
    <property type="entry name" value="BRIGHT"/>
    <property type="match status" value="1"/>
</dbReference>
<dbReference type="PROSITE" id="PS50118">
    <property type="entry name" value="HMG_BOX_2"/>
    <property type="match status" value="1"/>
</dbReference>
<dbReference type="SMART" id="SM00398">
    <property type="entry name" value="HMG"/>
    <property type="match status" value="1"/>
</dbReference>
<feature type="DNA-binding region" description="HMG box" evidence="6">
    <location>
        <begin position="284"/>
        <end position="351"/>
    </location>
</feature>
<evidence type="ECO:0000256" key="2">
    <source>
        <dbReference type="ARBA" id="ARBA00023125"/>
    </source>
</evidence>
<dbReference type="FunFam" id="1.10.30.10:FF:000055">
    <property type="entry name" value="High mobility group B protein 15"/>
    <property type="match status" value="1"/>
</dbReference>
<keyword evidence="3" id="KW-0804">Transcription</keyword>
<evidence type="ECO:0000256" key="5">
    <source>
        <dbReference type="ARBA" id="ARBA00054600"/>
    </source>
</evidence>
<keyword evidence="2 6" id="KW-0238">DNA-binding</keyword>
<evidence type="ECO:0000256" key="1">
    <source>
        <dbReference type="ARBA" id="ARBA00023015"/>
    </source>
</evidence>
<dbReference type="SMART" id="SM01014">
    <property type="entry name" value="ARID"/>
    <property type="match status" value="1"/>
</dbReference>
<evidence type="ECO:0000313" key="12">
    <source>
        <dbReference type="Proteomes" id="UP001153076"/>
    </source>
</evidence>
<feature type="region of interest" description="Disordered" evidence="8">
    <location>
        <begin position="369"/>
        <end position="412"/>
    </location>
</feature>
<accession>A0A9Q1JJ51</accession>
<feature type="compositionally biased region" description="Basic and acidic residues" evidence="8">
    <location>
        <begin position="378"/>
        <end position="391"/>
    </location>
</feature>
<evidence type="ECO:0000256" key="8">
    <source>
        <dbReference type="SAM" id="MobiDB-lite"/>
    </source>
</evidence>
<evidence type="ECO:0000259" key="9">
    <source>
        <dbReference type="PROSITE" id="PS50118"/>
    </source>
</evidence>
<organism evidence="11 12">
    <name type="scientific">Carnegiea gigantea</name>
    <dbReference type="NCBI Taxonomy" id="171969"/>
    <lineage>
        <taxon>Eukaryota</taxon>
        <taxon>Viridiplantae</taxon>
        <taxon>Streptophyta</taxon>
        <taxon>Embryophyta</taxon>
        <taxon>Tracheophyta</taxon>
        <taxon>Spermatophyta</taxon>
        <taxon>Magnoliopsida</taxon>
        <taxon>eudicotyledons</taxon>
        <taxon>Gunneridae</taxon>
        <taxon>Pentapetalae</taxon>
        <taxon>Caryophyllales</taxon>
        <taxon>Cactineae</taxon>
        <taxon>Cactaceae</taxon>
        <taxon>Cactoideae</taxon>
        <taxon>Echinocereeae</taxon>
        <taxon>Carnegiea</taxon>
    </lineage>
</organism>
<feature type="domain" description="HMG box" evidence="9">
    <location>
        <begin position="284"/>
        <end position="351"/>
    </location>
</feature>
<dbReference type="AlphaFoldDB" id="A0A9Q1JJ51"/>
<reference evidence="11" key="1">
    <citation type="submission" date="2022-04" db="EMBL/GenBank/DDBJ databases">
        <title>Carnegiea gigantea Genome sequencing and assembly v2.</title>
        <authorList>
            <person name="Copetti D."/>
            <person name="Sanderson M.J."/>
            <person name="Burquez A."/>
            <person name="Wojciechowski M.F."/>
        </authorList>
    </citation>
    <scope>NUCLEOTIDE SEQUENCE</scope>
    <source>
        <strain evidence="11">SGP5-SGP5p</strain>
        <tissue evidence="11">Aerial part</tissue>
    </source>
</reference>
<keyword evidence="1" id="KW-0805">Transcription regulation</keyword>
<evidence type="ECO:0008006" key="13">
    <source>
        <dbReference type="Google" id="ProtNLM"/>
    </source>
</evidence>
<dbReference type="OrthoDB" id="338531at2759"/>
<evidence type="ECO:0000256" key="4">
    <source>
        <dbReference type="ARBA" id="ARBA00023242"/>
    </source>
</evidence>
<dbReference type="Pfam" id="PF00505">
    <property type="entry name" value="HMG_box"/>
    <property type="match status" value="1"/>
</dbReference>
<feature type="coiled-coil region" evidence="7">
    <location>
        <begin position="333"/>
        <end position="360"/>
    </location>
</feature>
<dbReference type="InterPro" id="IPR036431">
    <property type="entry name" value="ARID_dom_sf"/>
</dbReference>
<dbReference type="Gene3D" id="1.10.150.60">
    <property type="entry name" value="ARID DNA-binding domain"/>
    <property type="match status" value="1"/>
</dbReference>
<dbReference type="PROSITE" id="PS51011">
    <property type="entry name" value="ARID"/>
    <property type="match status" value="1"/>
</dbReference>
<dbReference type="InterPro" id="IPR009071">
    <property type="entry name" value="HMG_box_dom"/>
</dbReference>
<sequence>MAKAGVEAPPKLPSVTILERRRMVEQGEGRTLPVSVASASYNQYFPPLAKYEDIAADRQLFMTTLEKLHAAMGTKFMIPIIGGRDLDLHKLFLEVTSRGGIEQILREKRWKDVTATFNFPSTATNASFVLRKYYYSLLQHYEQIYYFKAQEWPPSPNGALQSPASAHGLPKMLPASTQVESIQQPRTDSIEFVSGGSRAASVGSPVIGVIDGKFESGYLITVTIGTEKLKGVLYRAPPAPIPINQMPQTSGLKTEIAPTTTTLGRRRKRRRRKSEIRKRDPAHPKPNRSGYNFFFSEQHARLKPLYPGKDRDISRMIGELWNKLKDHEKAIYQEQAIRDKERYQTEMENYRERIRANQVINDAVPIQQQFPHLNMEGGAKDGTGRDFRDENESNSSKSESVGGEDDDDDDYENFSDAEASLAVNAGGVESGNINAGGYAASTAGDFQVVQADEKGCEESEGSLGIVPGEQKQPQHHNTITSMT</sequence>
<dbReference type="CDD" id="cd22009">
    <property type="entry name" value="HMG-box_AtHMGB9-like"/>
    <property type="match status" value="1"/>
</dbReference>
<dbReference type="FunFam" id="1.10.150.60:FF:000022">
    <property type="entry name" value="High mobility group B protein 15"/>
    <property type="match status" value="1"/>
</dbReference>
<feature type="domain" description="ARID" evidence="10">
    <location>
        <begin position="55"/>
        <end position="146"/>
    </location>
</feature>
<feature type="compositionally biased region" description="Basic residues" evidence="8">
    <location>
        <begin position="264"/>
        <end position="276"/>
    </location>
</feature>
<dbReference type="Proteomes" id="UP001153076">
    <property type="component" value="Unassembled WGS sequence"/>
</dbReference>
<comment type="caution">
    <text evidence="11">The sequence shown here is derived from an EMBL/GenBank/DDBJ whole genome shotgun (WGS) entry which is preliminary data.</text>
</comment>
<keyword evidence="7" id="KW-0175">Coiled coil</keyword>
<evidence type="ECO:0000259" key="10">
    <source>
        <dbReference type="PROSITE" id="PS51011"/>
    </source>
</evidence>
<dbReference type="InterPro" id="IPR001606">
    <property type="entry name" value="ARID_dom"/>
</dbReference>
<dbReference type="CDD" id="cd16872">
    <property type="entry name" value="ARID_HMGB9-like"/>
    <property type="match status" value="1"/>
</dbReference>
<dbReference type="SUPFAM" id="SSF47095">
    <property type="entry name" value="HMG-box"/>
    <property type="match status" value="1"/>
</dbReference>
<feature type="region of interest" description="Disordered" evidence="8">
    <location>
        <begin position="261"/>
        <end position="292"/>
    </location>
</feature>
<dbReference type="SUPFAM" id="SSF46774">
    <property type="entry name" value="ARID-like"/>
    <property type="match status" value="1"/>
</dbReference>
<dbReference type="GO" id="GO:0003677">
    <property type="term" value="F:DNA binding"/>
    <property type="evidence" value="ECO:0007669"/>
    <property type="project" value="UniProtKB-UniRule"/>
</dbReference>
<dbReference type="Gene3D" id="1.10.30.10">
    <property type="entry name" value="High mobility group box domain"/>
    <property type="match status" value="1"/>
</dbReference>
<dbReference type="PANTHER" id="PTHR46691:SF3">
    <property type="entry name" value="HIGH MOBILITY GROUP B PROTEIN 15"/>
    <property type="match status" value="1"/>
</dbReference>
<gene>
    <name evidence="11" type="ORF">Cgig2_001824</name>
</gene>
<proteinExistence type="predicted"/>
<dbReference type="GO" id="GO:0005634">
    <property type="term" value="C:nucleus"/>
    <property type="evidence" value="ECO:0007669"/>
    <property type="project" value="UniProtKB-UniRule"/>
</dbReference>
<evidence type="ECO:0000313" key="11">
    <source>
        <dbReference type="EMBL" id="KAJ8424969.1"/>
    </source>
</evidence>